<keyword evidence="3" id="KW-0808">Transferase</keyword>
<evidence type="ECO:0000259" key="2">
    <source>
        <dbReference type="Pfam" id="PF14529"/>
    </source>
</evidence>
<keyword evidence="3" id="KW-0548">Nucleotidyltransferase</keyword>
<feature type="compositionally biased region" description="Polar residues" evidence="1">
    <location>
        <begin position="226"/>
        <end position="263"/>
    </location>
</feature>
<dbReference type="PANTHER" id="PTHR33710">
    <property type="entry name" value="BNAC02G09200D PROTEIN"/>
    <property type="match status" value="1"/>
</dbReference>
<proteinExistence type="predicted"/>
<dbReference type="InterPro" id="IPR005135">
    <property type="entry name" value="Endo/exonuclease/phosphatase"/>
</dbReference>
<feature type="compositionally biased region" description="Polar residues" evidence="1">
    <location>
        <begin position="201"/>
        <end position="211"/>
    </location>
</feature>
<comment type="caution">
    <text evidence="3">The sequence shown here is derived from an EMBL/GenBank/DDBJ whole genome shotgun (WGS) entry which is preliminary data.</text>
</comment>
<name>A0A2U1PCD5_ARTAN</name>
<gene>
    <name evidence="3" type="ORF">CTI12_AA170030</name>
</gene>
<sequence length="549" mass="61977">MVLLVKVKEVGAMNSVYCIGRSEGFTNLKIHHVGGLWLWIQFPNEESYIFKNNATMQEVFSSIRNVTQNFVIDERMIWIEINRLPSCAWGSPAFKKVASMFGKFMFFEVDQLPSVGTGRICISTKRMNFISETIKVLIYGVSYDVHVRELATWCANINDDISSIDSESEQDATEVTSDLGDSLLAEDYVADLNEMKEDNSGSKSSDSTPENMDNPGYKSPDLTPENVDNSGTKSPDLTPENVGTNDPITMPTTQSPQISSDTSCPPGFEHLKQQLRESNMRPKSPHISKCSTSFANDRTKKTNGFSLIHELSRVIEIGGAMGYDVKGCRKWTNSDEVFFMINVYGPQDSTAKASLWQRLSTFILSHNGKYIICGDFNEVRFDSERFSSVFSHSDAQAFNSFIETSGITEIPMGGRLFTWMNKVGTKLSKLDRFLMTDDVLTTNPDLKATVLDRLWSDHNPILLHTDKTDFGPTPFKLYHSWMERKGFEDMIKQANEEYSHLNLDSDASLKQKLKFMHGCKYRSAIPWRSTPAKRHIGLGGDISVIYRRP</sequence>
<protein>
    <submittedName>
        <fullName evidence="3">RNA-directed DNA polymerase, eukaryota</fullName>
    </submittedName>
</protein>
<reference evidence="3 4" key="1">
    <citation type="journal article" date="2018" name="Mol. Plant">
        <title>The genome of Artemisia annua provides insight into the evolution of Asteraceae family and artemisinin biosynthesis.</title>
        <authorList>
            <person name="Shen Q."/>
            <person name="Zhang L."/>
            <person name="Liao Z."/>
            <person name="Wang S."/>
            <person name="Yan T."/>
            <person name="Shi P."/>
            <person name="Liu M."/>
            <person name="Fu X."/>
            <person name="Pan Q."/>
            <person name="Wang Y."/>
            <person name="Lv Z."/>
            <person name="Lu X."/>
            <person name="Zhang F."/>
            <person name="Jiang W."/>
            <person name="Ma Y."/>
            <person name="Chen M."/>
            <person name="Hao X."/>
            <person name="Li L."/>
            <person name="Tang Y."/>
            <person name="Lv G."/>
            <person name="Zhou Y."/>
            <person name="Sun X."/>
            <person name="Brodelius P.E."/>
            <person name="Rose J.K.C."/>
            <person name="Tang K."/>
        </authorList>
    </citation>
    <scope>NUCLEOTIDE SEQUENCE [LARGE SCALE GENOMIC DNA]</scope>
    <source>
        <strain evidence="4">cv. Huhao1</strain>
        <tissue evidence="3">Leaf</tissue>
    </source>
</reference>
<dbReference type="SUPFAM" id="SSF56219">
    <property type="entry name" value="DNase I-like"/>
    <property type="match status" value="1"/>
</dbReference>
<keyword evidence="4" id="KW-1185">Reference proteome</keyword>
<keyword evidence="3" id="KW-0695">RNA-directed DNA polymerase</keyword>
<dbReference type="OrthoDB" id="1935089at2759"/>
<dbReference type="GO" id="GO:0003964">
    <property type="term" value="F:RNA-directed DNA polymerase activity"/>
    <property type="evidence" value="ECO:0007669"/>
    <property type="project" value="UniProtKB-KW"/>
</dbReference>
<feature type="domain" description="Endonuclease/exonuclease/phosphatase" evidence="2">
    <location>
        <begin position="339"/>
        <end position="461"/>
    </location>
</feature>
<dbReference type="EMBL" id="PKPP01001352">
    <property type="protein sequence ID" value="PWA83425.1"/>
    <property type="molecule type" value="Genomic_DNA"/>
</dbReference>
<dbReference type="Pfam" id="PF14529">
    <property type="entry name" value="Exo_endo_phos_2"/>
    <property type="match status" value="1"/>
</dbReference>
<evidence type="ECO:0000313" key="4">
    <source>
        <dbReference type="Proteomes" id="UP000245207"/>
    </source>
</evidence>
<dbReference type="PANTHER" id="PTHR33710:SF64">
    <property type="entry name" value="ENDONUCLEASE_EXONUCLEASE_PHOSPHATASE DOMAIN-CONTAINING PROTEIN"/>
    <property type="match status" value="1"/>
</dbReference>
<dbReference type="AlphaFoldDB" id="A0A2U1PCD5"/>
<dbReference type="Gene3D" id="3.60.10.10">
    <property type="entry name" value="Endonuclease/exonuclease/phosphatase"/>
    <property type="match status" value="1"/>
</dbReference>
<organism evidence="3 4">
    <name type="scientific">Artemisia annua</name>
    <name type="common">Sweet wormwood</name>
    <dbReference type="NCBI Taxonomy" id="35608"/>
    <lineage>
        <taxon>Eukaryota</taxon>
        <taxon>Viridiplantae</taxon>
        <taxon>Streptophyta</taxon>
        <taxon>Embryophyta</taxon>
        <taxon>Tracheophyta</taxon>
        <taxon>Spermatophyta</taxon>
        <taxon>Magnoliopsida</taxon>
        <taxon>eudicotyledons</taxon>
        <taxon>Gunneridae</taxon>
        <taxon>Pentapetalae</taxon>
        <taxon>asterids</taxon>
        <taxon>campanulids</taxon>
        <taxon>Asterales</taxon>
        <taxon>Asteraceae</taxon>
        <taxon>Asteroideae</taxon>
        <taxon>Anthemideae</taxon>
        <taxon>Artemisiinae</taxon>
        <taxon>Artemisia</taxon>
    </lineage>
</organism>
<accession>A0A2U1PCD5</accession>
<evidence type="ECO:0000256" key="1">
    <source>
        <dbReference type="SAM" id="MobiDB-lite"/>
    </source>
</evidence>
<dbReference type="InterPro" id="IPR036691">
    <property type="entry name" value="Endo/exonu/phosph_ase_sf"/>
</dbReference>
<evidence type="ECO:0000313" key="3">
    <source>
        <dbReference type="EMBL" id="PWA83425.1"/>
    </source>
</evidence>
<dbReference type="Proteomes" id="UP000245207">
    <property type="component" value="Unassembled WGS sequence"/>
</dbReference>
<feature type="region of interest" description="Disordered" evidence="1">
    <location>
        <begin position="195"/>
        <end position="269"/>
    </location>
</feature>